<proteinExistence type="predicted"/>
<dbReference type="Proteomes" id="UP001255185">
    <property type="component" value="Unassembled WGS sequence"/>
</dbReference>
<name>A0ABU1TL28_9FLAO</name>
<organism evidence="2 3">
    <name type="scientific">Flavobacterium arsenatis</name>
    <dbReference type="NCBI Taxonomy" id="1484332"/>
    <lineage>
        <taxon>Bacteria</taxon>
        <taxon>Pseudomonadati</taxon>
        <taxon>Bacteroidota</taxon>
        <taxon>Flavobacteriia</taxon>
        <taxon>Flavobacteriales</taxon>
        <taxon>Flavobacteriaceae</taxon>
        <taxon>Flavobacterium</taxon>
    </lineage>
</organism>
<evidence type="ECO:0000313" key="2">
    <source>
        <dbReference type="EMBL" id="MDR6966635.1"/>
    </source>
</evidence>
<dbReference type="InterPro" id="IPR054190">
    <property type="entry name" value="DUF6895"/>
</dbReference>
<reference evidence="2 3" key="1">
    <citation type="submission" date="2023-07" db="EMBL/GenBank/DDBJ databases">
        <title>Sorghum-associated microbial communities from plants grown in Nebraska, USA.</title>
        <authorList>
            <person name="Schachtman D."/>
        </authorList>
    </citation>
    <scope>NUCLEOTIDE SEQUENCE [LARGE SCALE GENOMIC DNA]</scope>
    <source>
        <strain evidence="2 3">3773</strain>
    </source>
</reference>
<sequence>METLLEKKDQIQMLDGILHWLNANIEKFQIPIEAAPSTCGPEEITADIKRKAFSELGLAIRLAQRSPFLQQHPEMKKLQKSWVDIIDSQDFFFDTRRRLQLYPHRVVAYSVLRSLGIENDAAKSDLQAVLDRGFMENAERNAWEKLDMKYYIKACGLNHKFPSDEYLLKYSSLTNLPNLAYVQNLDLYGLTHLLFHFADFGDIDMKQFLQQDYKHIQDYTDLSLSMSVVKQDWDLTAELLINQYCLQKTFSEFDRHAAATLLKAQQSSGFIPGREWVIAQKTETEPASHIFEDVYHPTIVSLILLDCELMN</sequence>
<gene>
    <name evidence="2" type="ORF">J2X31_000633</name>
</gene>
<evidence type="ECO:0000313" key="3">
    <source>
        <dbReference type="Proteomes" id="UP001255185"/>
    </source>
</evidence>
<accession>A0ABU1TL28</accession>
<evidence type="ECO:0000259" key="1">
    <source>
        <dbReference type="Pfam" id="PF21836"/>
    </source>
</evidence>
<feature type="domain" description="DUF6895" evidence="1">
    <location>
        <begin position="15"/>
        <end position="303"/>
    </location>
</feature>
<keyword evidence="3" id="KW-1185">Reference proteome</keyword>
<comment type="caution">
    <text evidence="2">The sequence shown here is derived from an EMBL/GenBank/DDBJ whole genome shotgun (WGS) entry which is preliminary data.</text>
</comment>
<dbReference type="RefSeq" id="WP_310024316.1">
    <property type="nucleotide sequence ID" value="NZ_JAVDVI010000002.1"/>
</dbReference>
<dbReference type="EMBL" id="JAVDVI010000002">
    <property type="protein sequence ID" value="MDR6966635.1"/>
    <property type="molecule type" value="Genomic_DNA"/>
</dbReference>
<dbReference type="Pfam" id="PF21836">
    <property type="entry name" value="DUF6895"/>
    <property type="match status" value="1"/>
</dbReference>
<protein>
    <recommendedName>
        <fullName evidence="1">DUF6895 domain-containing protein</fullName>
    </recommendedName>
</protein>